<dbReference type="RefSeq" id="WP_095543253.1">
    <property type="nucleotide sequence ID" value="NZ_NSJC01000021.1"/>
</dbReference>
<keyword evidence="14 20" id="KW-0472">Membrane</keyword>
<dbReference type="GO" id="GO:0000155">
    <property type="term" value="F:phosphorelay sensor kinase activity"/>
    <property type="evidence" value="ECO:0007669"/>
    <property type="project" value="InterPro"/>
</dbReference>
<dbReference type="FunFam" id="3.30.565.10:FF:000010">
    <property type="entry name" value="Sensor histidine kinase RcsC"/>
    <property type="match status" value="1"/>
</dbReference>
<dbReference type="SMART" id="SM00387">
    <property type="entry name" value="HATPase_c"/>
    <property type="match status" value="1"/>
</dbReference>
<dbReference type="Pfam" id="PF01627">
    <property type="entry name" value="Hpt"/>
    <property type="match status" value="1"/>
</dbReference>
<dbReference type="InterPro" id="IPR004358">
    <property type="entry name" value="Sig_transdc_His_kin-like_C"/>
</dbReference>
<evidence type="ECO:0000256" key="15">
    <source>
        <dbReference type="ARBA" id="ARBA00058004"/>
    </source>
</evidence>
<dbReference type="AlphaFoldDB" id="A0A2A2T2T5"/>
<comment type="function">
    <text evidence="15">Member of the two-component regulatory system BvgS/BvgA. Phosphorylates BvgA via a four-step phosphorelay in response to environmental signals.</text>
</comment>
<feature type="domain" description="Histidine kinase" evidence="21">
    <location>
        <begin position="466"/>
        <end position="688"/>
    </location>
</feature>
<proteinExistence type="predicted"/>
<evidence type="ECO:0000256" key="20">
    <source>
        <dbReference type="SAM" id="Phobius"/>
    </source>
</evidence>
<keyword evidence="6 20" id="KW-0812">Transmembrane</keyword>
<dbReference type="InterPro" id="IPR005467">
    <property type="entry name" value="His_kinase_dom"/>
</dbReference>
<evidence type="ECO:0000256" key="8">
    <source>
        <dbReference type="ARBA" id="ARBA00022741"/>
    </source>
</evidence>
<dbReference type="InterPro" id="IPR011006">
    <property type="entry name" value="CheY-like_superfamily"/>
</dbReference>
<feature type="modified residue" description="Phosphohistidine" evidence="17">
    <location>
        <position position="1145"/>
    </location>
</feature>
<evidence type="ECO:0000256" key="16">
    <source>
        <dbReference type="ARBA" id="ARBA00070152"/>
    </source>
</evidence>
<dbReference type="CDD" id="cd17546">
    <property type="entry name" value="REC_hyHK_CKI1_RcsC-like"/>
    <property type="match status" value="1"/>
</dbReference>
<dbReference type="EC" id="2.7.13.3" evidence="3"/>
<keyword evidence="11 20" id="KW-1133">Transmembrane helix</keyword>
<feature type="modified residue" description="4-aspartylphosphate" evidence="18">
    <location>
        <position position="975"/>
    </location>
</feature>
<feature type="transmembrane region" description="Helical" evidence="20">
    <location>
        <begin position="32"/>
        <end position="50"/>
    </location>
</feature>
<dbReference type="SUPFAM" id="SSF55874">
    <property type="entry name" value="ATPase domain of HSP90 chaperone/DNA topoisomerase II/histidine kinase"/>
    <property type="match status" value="1"/>
</dbReference>
<evidence type="ECO:0000313" key="25">
    <source>
        <dbReference type="Proteomes" id="UP000217780"/>
    </source>
</evidence>
<comment type="caution">
    <text evidence="24">The sequence shown here is derived from an EMBL/GenBank/DDBJ whole genome shotgun (WGS) entry which is preliminary data.</text>
</comment>
<dbReference type="PROSITE" id="PS50109">
    <property type="entry name" value="HIS_KIN"/>
    <property type="match status" value="1"/>
</dbReference>
<feature type="region of interest" description="Disordered" evidence="19">
    <location>
        <begin position="1"/>
        <end position="20"/>
    </location>
</feature>
<dbReference type="Gene3D" id="3.30.565.10">
    <property type="entry name" value="Histidine kinase-like ATPase, C-terminal domain"/>
    <property type="match status" value="1"/>
</dbReference>
<dbReference type="GeneID" id="93875249"/>
<dbReference type="Pfam" id="PF00072">
    <property type="entry name" value="Response_reg"/>
    <property type="match status" value="1"/>
</dbReference>
<dbReference type="Gene3D" id="3.40.50.2300">
    <property type="match status" value="2"/>
</dbReference>
<dbReference type="Proteomes" id="UP000217780">
    <property type="component" value="Unassembled WGS sequence"/>
</dbReference>
<evidence type="ECO:0000259" key="22">
    <source>
        <dbReference type="PROSITE" id="PS50110"/>
    </source>
</evidence>
<dbReference type="EMBL" id="NTBI01000016">
    <property type="protein sequence ID" value="PAX15501.1"/>
    <property type="molecule type" value="Genomic_DNA"/>
</dbReference>
<accession>A0A2A2T2T5</accession>
<dbReference type="InterPro" id="IPR036097">
    <property type="entry name" value="HisK_dim/P_sf"/>
</dbReference>
<organism evidence="24 25">
    <name type="scientific">Vandammella animalimorsus</name>
    <dbReference type="NCBI Taxonomy" id="2029117"/>
    <lineage>
        <taxon>Bacteria</taxon>
        <taxon>Pseudomonadati</taxon>
        <taxon>Pseudomonadota</taxon>
        <taxon>Betaproteobacteria</taxon>
        <taxon>Burkholderiales</taxon>
        <taxon>Comamonadaceae</taxon>
        <taxon>Vandammella</taxon>
    </lineage>
</organism>
<gene>
    <name evidence="24" type="ORF">CLI92_13425</name>
</gene>
<evidence type="ECO:0000256" key="5">
    <source>
        <dbReference type="ARBA" id="ARBA00022679"/>
    </source>
</evidence>
<protein>
    <recommendedName>
        <fullName evidence="16">Virulence sensor protein BvgS</fullName>
        <ecNumber evidence="3">2.7.13.3</ecNumber>
    </recommendedName>
</protein>
<feature type="compositionally biased region" description="Low complexity" evidence="19">
    <location>
        <begin position="871"/>
        <end position="902"/>
    </location>
</feature>
<dbReference type="Pfam" id="PF02518">
    <property type="entry name" value="HATPase_c"/>
    <property type="match status" value="1"/>
</dbReference>
<dbReference type="InterPro" id="IPR008207">
    <property type="entry name" value="Sig_transdc_His_kin_Hpt_dom"/>
</dbReference>
<comment type="caution">
    <text evidence="18">Lacks conserved residue(s) required for the propagation of feature annotation.</text>
</comment>
<dbReference type="InterPro" id="IPR003594">
    <property type="entry name" value="HATPase_dom"/>
</dbReference>
<dbReference type="PRINTS" id="PR00344">
    <property type="entry name" value="BCTRLSENSOR"/>
</dbReference>
<dbReference type="GO" id="GO:0005524">
    <property type="term" value="F:ATP binding"/>
    <property type="evidence" value="ECO:0007669"/>
    <property type="project" value="UniProtKB-KW"/>
</dbReference>
<dbReference type="InterPro" id="IPR036641">
    <property type="entry name" value="HPT_dom_sf"/>
</dbReference>
<dbReference type="InterPro" id="IPR003661">
    <property type="entry name" value="HisK_dim/P_dom"/>
</dbReference>
<feature type="domain" description="HPt" evidence="23">
    <location>
        <begin position="1106"/>
        <end position="1203"/>
    </location>
</feature>
<evidence type="ECO:0000256" key="4">
    <source>
        <dbReference type="ARBA" id="ARBA00022553"/>
    </source>
</evidence>
<keyword evidence="7" id="KW-0732">Signal</keyword>
<evidence type="ECO:0000256" key="11">
    <source>
        <dbReference type="ARBA" id="ARBA00022989"/>
    </source>
</evidence>
<keyword evidence="5" id="KW-0808">Transferase</keyword>
<feature type="region of interest" description="Disordered" evidence="19">
    <location>
        <begin position="1064"/>
        <end position="1091"/>
    </location>
</feature>
<evidence type="ECO:0000256" key="10">
    <source>
        <dbReference type="ARBA" id="ARBA00022840"/>
    </source>
</evidence>
<dbReference type="PANTHER" id="PTHR45339:SF5">
    <property type="entry name" value="HISTIDINE KINASE"/>
    <property type="match status" value="1"/>
</dbReference>
<dbReference type="PANTHER" id="PTHR45339">
    <property type="entry name" value="HYBRID SIGNAL TRANSDUCTION HISTIDINE KINASE J"/>
    <property type="match status" value="1"/>
</dbReference>
<evidence type="ECO:0000259" key="23">
    <source>
        <dbReference type="PROSITE" id="PS50894"/>
    </source>
</evidence>
<evidence type="ECO:0000256" key="19">
    <source>
        <dbReference type="SAM" id="MobiDB-lite"/>
    </source>
</evidence>
<dbReference type="CDD" id="cd16922">
    <property type="entry name" value="HATPase_EvgS-ArcB-TorS-like"/>
    <property type="match status" value="1"/>
</dbReference>
<keyword evidence="12" id="KW-0902">Two-component regulatory system</keyword>
<dbReference type="Pfam" id="PF00512">
    <property type="entry name" value="HisKA"/>
    <property type="match status" value="1"/>
</dbReference>
<comment type="catalytic activity">
    <reaction evidence="1">
        <text>ATP + protein L-histidine = ADP + protein N-phospho-L-histidine.</text>
        <dbReference type="EC" id="2.7.13.3"/>
    </reaction>
</comment>
<evidence type="ECO:0000256" key="14">
    <source>
        <dbReference type="ARBA" id="ARBA00023136"/>
    </source>
</evidence>
<dbReference type="InterPro" id="IPR001789">
    <property type="entry name" value="Sig_transdc_resp-reg_receiver"/>
</dbReference>
<feature type="domain" description="Response regulatory" evidence="22">
    <location>
        <begin position="710"/>
        <end position="835"/>
    </location>
</feature>
<dbReference type="Gene3D" id="1.20.120.160">
    <property type="entry name" value="HPT domain"/>
    <property type="match status" value="1"/>
</dbReference>
<dbReference type="SMART" id="SM00448">
    <property type="entry name" value="REC"/>
    <property type="match status" value="2"/>
</dbReference>
<dbReference type="PROSITE" id="PS50110">
    <property type="entry name" value="RESPONSE_REGULATORY"/>
    <property type="match status" value="2"/>
</dbReference>
<dbReference type="SUPFAM" id="SSF47384">
    <property type="entry name" value="Homodimeric domain of signal transducing histidine kinase"/>
    <property type="match status" value="1"/>
</dbReference>
<evidence type="ECO:0000256" key="6">
    <source>
        <dbReference type="ARBA" id="ARBA00022692"/>
    </source>
</evidence>
<keyword evidence="8" id="KW-0547">Nucleotide-binding</keyword>
<feature type="transmembrane region" description="Helical" evidence="20">
    <location>
        <begin position="217"/>
        <end position="238"/>
    </location>
</feature>
<feature type="compositionally biased region" description="Pro residues" evidence="19">
    <location>
        <begin position="1066"/>
        <end position="1091"/>
    </location>
</feature>
<keyword evidence="10" id="KW-0067">ATP-binding</keyword>
<keyword evidence="13" id="KW-0843">Virulence</keyword>
<evidence type="ECO:0000256" key="9">
    <source>
        <dbReference type="ARBA" id="ARBA00022777"/>
    </source>
</evidence>
<keyword evidence="4 18" id="KW-0597">Phosphoprotein</keyword>
<dbReference type="GO" id="GO:0005886">
    <property type="term" value="C:plasma membrane"/>
    <property type="evidence" value="ECO:0007669"/>
    <property type="project" value="UniProtKB-SubCell"/>
</dbReference>
<evidence type="ECO:0000259" key="21">
    <source>
        <dbReference type="PROSITE" id="PS50109"/>
    </source>
</evidence>
<sequence length="1207" mass="130981">MTSAPRPPSPPSSPAAGAAYKAPRLHSPARRLVLGVALALGIVVSLTVALSQRLGREHHAAAQQNWQLRQALEQLQHARDLNAELLRQTQPIKSIIDAPAAVPHPPGATPLPYYSNELVWALEDLLRLLPEASTTQPLLMQSQQRALANHALAKDWIAAQTTDAPSSGHTAMDALYSLQQQAVAIGNDLRTAQIMLNQDLRDVSTHALTKTSRYLSIWYQLNLLCAVLFVTWLAWFIYRHLYRPSTALRQLLHAYAQQHYEKARQIGPTLLQDISPQLRPALGTVLRLLTESDRLAQEVAHQTMGMRVSQQLLELAKTIPGVIFQYEYLADGTRICHFVSPKAATFFGQHSSKQQDGLDEIALAAEHALPTSDHAVPLALTRSLGARIMQQPQATDAFSYDTRIALFDDEQWVRTLANTTLQANGSRWVNGVWLDVTEHMAQERALAQARHEAEHMAESKAHMLAVMSHEIRTPLNGILGMTQLTLKGRLDAAQRERLEQVLSAGQHLLGIINDALDLSKIESGQLTIEQTPFSLQRLVADVADLLAPRAAEKGLEFWIDIPHTLTDQLIGDPYRIRQILINFVANAIKFTPAGEVSIRVKQLANQDSHSLTLMFEVHDTGIGIAQEEQQNLFQAFRQADASITRRYGGTGLGLAISNQLAQLLGGQTGLHSQPGSGSMFWFSAQVLKNLERVDEREQVHRQNNWLQGQRVLVLESHQFAREVLCNVLRHHFNCEVLAFGSGAQALAALQTSGEAGAPAAPSFDLSIIAARLIDGDAFTLLKQASAWRRQLGKIWLAAPKDFGELPAPLEAVGVARIVYKPLSAAVLYKAVWEKASALPPLPTPSPKPRPGIRQFVEPSAAAEAPPPARAQPPAASAAPIPTAPSQSRMAAAPATQAQAADAHAQHSHDEPAEPAEPAPLRILVVDDNALNRDIAQAFLQSHVRIPIAVDLADNGQAAVQAIAQSPLPYHAVLMDLQMPIMDGYSAARAIRELPQGKRTPIFALSAYHGTQERKAALASGMNDFIEKPLVEERLWHMLERWDILPASDGADTTRRAHIDASTAPAALPPAARPAPATPPQPSPQPAAPVPPPFLPSVWHELCQALGSARAQGLAEQFLQQTAQLIEQFDHAVQQQDWAQARAATHKLSGTAGSFGLQALGQQASALDEALKQPAPSLPSGCAAALAQTFAKGQAALQAAMQAGCDAG</sequence>
<evidence type="ECO:0000256" key="17">
    <source>
        <dbReference type="PROSITE-ProRule" id="PRU00110"/>
    </source>
</evidence>
<dbReference type="SMART" id="SM00388">
    <property type="entry name" value="HisKA"/>
    <property type="match status" value="1"/>
</dbReference>
<evidence type="ECO:0000256" key="3">
    <source>
        <dbReference type="ARBA" id="ARBA00012438"/>
    </source>
</evidence>
<dbReference type="CDD" id="cd00082">
    <property type="entry name" value="HisKA"/>
    <property type="match status" value="1"/>
</dbReference>
<feature type="domain" description="Response regulatory" evidence="22">
    <location>
        <begin position="921"/>
        <end position="1042"/>
    </location>
</feature>
<feature type="compositionally biased region" description="Pro residues" evidence="19">
    <location>
        <begin position="1"/>
        <end position="13"/>
    </location>
</feature>
<evidence type="ECO:0000256" key="13">
    <source>
        <dbReference type="ARBA" id="ARBA00023026"/>
    </source>
</evidence>
<evidence type="ECO:0000256" key="7">
    <source>
        <dbReference type="ARBA" id="ARBA00022729"/>
    </source>
</evidence>
<evidence type="ECO:0000256" key="12">
    <source>
        <dbReference type="ARBA" id="ARBA00023012"/>
    </source>
</evidence>
<evidence type="ECO:0000256" key="1">
    <source>
        <dbReference type="ARBA" id="ARBA00000085"/>
    </source>
</evidence>
<name>A0A2A2T2T5_9BURK</name>
<feature type="region of interest" description="Disordered" evidence="19">
    <location>
        <begin position="858"/>
        <end position="914"/>
    </location>
</feature>
<keyword evidence="9" id="KW-0418">Kinase</keyword>
<dbReference type="SUPFAM" id="SSF47226">
    <property type="entry name" value="Histidine-containing phosphotransfer domain, HPT domain"/>
    <property type="match status" value="1"/>
</dbReference>
<evidence type="ECO:0000313" key="24">
    <source>
        <dbReference type="EMBL" id="PAX15501.1"/>
    </source>
</evidence>
<reference evidence="24 25" key="1">
    <citation type="submission" date="2017-08" db="EMBL/GenBank/DDBJ databases">
        <title>WGS of Clinical strains of the CDC Group NO-1 linked to zoonotic infections in humans.</title>
        <authorList>
            <person name="Bernier A.-M."/>
            <person name="Bernard K."/>
        </authorList>
    </citation>
    <scope>NUCLEOTIDE SEQUENCE [LARGE SCALE GENOMIC DNA]</scope>
    <source>
        <strain evidence="24 25">NML91-0035</strain>
    </source>
</reference>
<dbReference type="SUPFAM" id="SSF52172">
    <property type="entry name" value="CheY-like"/>
    <property type="match status" value="2"/>
</dbReference>
<dbReference type="Gene3D" id="1.10.287.130">
    <property type="match status" value="1"/>
</dbReference>
<dbReference type="InterPro" id="IPR036890">
    <property type="entry name" value="HATPase_C_sf"/>
</dbReference>
<dbReference type="FunFam" id="1.10.287.130:FF:000004">
    <property type="entry name" value="Ethylene receptor 1"/>
    <property type="match status" value="1"/>
</dbReference>
<evidence type="ECO:0000256" key="18">
    <source>
        <dbReference type="PROSITE-ProRule" id="PRU00169"/>
    </source>
</evidence>
<dbReference type="PROSITE" id="PS50894">
    <property type="entry name" value="HPT"/>
    <property type="match status" value="1"/>
</dbReference>
<comment type="subcellular location">
    <subcellularLocation>
        <location evidence="2">Membrane</location>
    </subcellularLocation>
</comment>
<evidence type="ECO:0000256" key="2">
    <source>
        <dbReference type="ARBA" id="ARBA00004370"/>
    </source>
</evidence>